<dbReference type="GO" id="GO:0140359">
    <property type="term" value="F:ABC-type transporter activity"/>
    <property type="evidence" value="ECO:0007669"/>
    <property type="project" value="InterPro"/>
</dbReference>
<evidence type="ECO:0000256" key="2">
    <source>
        <dbReference type="ARBA" id="ARBA00022737"/>
    </source>
</evidence>
<keyword evidence="4" id="KW-1185">Reference proteome</keyword>
<evidence type="ECO:0000313" key="4">
    <source>
        <dbReference type="Proteomes" id="UP000054560"/>
    </source>
</evidence>
<dbReference type="STRING" id="667725.A0A0L0F178"/>
<dbReference type="GeneID" id="25917535"/>
<dbReference type="EMBL" id="KQ251159">
    <property type="protein sequence ID" value="KNC70442.1"/>
    <property type="molecule type" value="Genomic_DNA"/>
</dbReference>
<dbReference type="Proteomes" id="UP000054560">
    <property type="component" value="Unassembled WGS sequence"/>
</dbReference>
<dbReference type="SUPFAM" id="SSF52540">
    <property type="entry name" value="P-loop containing nucleoside triphosphate hydrolases"/>
    <property type="match status" value="1"/>
</dbReference>
<reference evidence="3 4" key="1">
    <citation type="submission" date="2011-02" db="EMBL/GenBank/DDBJ databases">
        <title>The Genome Sequence of Sphaeroforma arctica JP610.</title>
        <authorList>
            <consortium name="The Broad Institute Genome Sequencing Platform"/>
            <person name="Russ C."/>
            <person name="Cuomo C."/>
            <person name="Young S.K."/>
            <person name="Zeng Q."/>
            <person name="Gargeya S."/>
            <person name="Alvarado L."/>
            <person name="Berlin A."/>
            <person name="Chapman S.B."/>
            <person name="Chen Z."/>
            <person name="Freedman E."/>
            <person name="Gellesch M."/>
            <person name="Goldberg J."/>
            <person name="Griggs A."/>
            <person name="Gujja S."/>
            <person name="Heilman E."/>
            <person name="Heiman D."/>
            <person name="Howarth C."/>
            <person name="Mehta T."/>
            <person name="Neiman D."/>
            <person name="Pearson M."/>
            <person name="Roberts A."/>
            <person name="Saif S."/>
            <person name="Shea T."/>
            <person name="Shenoy N."/>
            <person name="Sisk P."/>
            <person name="Stolte C."/>
            <person name="Sykes S."/>
            <person name="White J."/>
            <person name="Yandava C."/>
            <person name="Burger G."/>
            <person name="Gray M.W."/>
            <person name="Holland P.W.H."/>
            <person name="King N."/>
            <person name="Lang F.B.F."/>
            <person name="Roger A.J."/>
            <person name="Ruiz-Trillo I."/>
            <person name="Haas B."/>
            <person name="Nusbaum C."/>
            <person name="Birren B."/>
        </authorList>
    </citation>
    <scope>NUCLEOTIDE SEQUENCE [LARGE SCALE GENOMIC DNA]</scope>
    <source>
        <strain evidence="3 4">JP610</strain>
    </source>
</reference>
<dbReference type="GO" id="GO:0016020">
    <property type="term" value="C:membrane"/>
    <property type="evidence" value="ECO:0007669"/>
    <property type="project" value="InterPro"/>
</dbReference>
<proteinExistence type="predicted"/>
<dbReference type="InterPro" id="IPR027417">
    <property type="entry name" value="P-loop_NTPase"/>
</dbReference>
<keyword evidence="1" id="KW-0813">Transport</keyword>
<dbReference type="PANTHER" id="PTHR19229:SF36">
    <property type="entry name" value="ATP-BINDING CASSETTE SUB-FAMILY A MEMBER 2"/>
    <property type="match status" value="1"/>
</dbReference>
<evidence type="ECO:0000313" key="3">
    <source>
        <dbReference type="EMBL" id="KNC70442.1"/>
    </source>
</evidence>
<protein>
    <recommendedName>
        <fullName evidence="5">ABC transporter domain-containing protein</fullName>
    </recommendedName>
</protein>
<keyword evidence="2" id="KW-0677">Repeat</keyword>
<accession>A0A0L0F178</accession>
<name>A0A0L0F178_9EUKA</name>
<dbReference type="OrthoDB" id="416154at2759"/>
<dbReference type="InterPro" id="IPR026082">
    <property type="entry name" value="ABCA"/>
</dbReference>
<dbReference type="eggNOG" id="KOG0059">
    <property type="taxonomic scope" value="Eukaryota"/>
</dbReference>
<feature type="non-terminal residue" evidence="3">
    <location>
        <position position="1"/>
    </location>
</feature>
<gene>
    <name evidence="3" type="ORF">SARC_17031</name>
</gene>
<organism evidence="3 4">
    <name type="scientific">Sphaeroforma arctica JP610</name>
    <dbReference type="NCBI Taxonomy" id="667725"/>
    <lineage>
        <taxon>Eukaryota</taxon>
        <taxon>Ichthyosporea</taxon>
        <taxon>Ichthyophonida</taxon>
        <taxon>Sphaeroforma</taxon>
    </lineage>
</organism>
<dbReference type="RefSeq" id="XP_014144344.1">
    <property type="nucleotide sequence ID" value="XM_014288869.1"/>
</dbReference>
<evidence type="ECO:0000256" key="1">
    <source>
        <dbReference type="ARBA" id="ARBA00022448"/>
    </source>
</evidence>
<evidence type="ECO:0008006" key="5">
    <source>
        <dbReference type="Google" id="ProtNLM"/>
    </source>
</evidence>
<sequence>GMKRKLSVAIALVGGSKVVILDEPTAGMDPYR</sequence>
<dbReference type="Gene3D" id="3.40.50.300">
    <property type="entry name" value="P-loop containing nucleotide triphosphate hydrolases"/>
    <property type="match status" value="1"/>
</dbReference>
<dbReference type="GO" id="GO:0005319">
    <property type="term" value="F:lipid transporter activity"/>
    <property type="evidence" value="ECO:0007669"/>
    <property type="project" value="TreeGrafter"/>
</dbReference>
<dbReference type="PANTHER" id="PTHR19229">
    <property type="entry name" value="ATP-BINDING CASSETTE TRANSPORTER SUBFAMILY A ABCA"/>
    <property type="match status" value="1"/>
</dbReference>
<dbReference type="AlphaFoldDB" id="A0A0L0F178"/>